<evidence type="ECO:0000256" key="8">
    <source>
        <dbReference type="ARBA" id="ARBA00023180"/>
    </source>
</evidence>
<sequence length="319" mass="35708">CSPCNKMEYTEYPNDFSKCMGCWMCREDQVELSPCQADRNTQCACRNGTFCSPDHPCEMCQKCQPQCPPGQVELAPCTPHSDRRCGPPSTSTSSSGYYIWIVGIILLSFVLALVLGIYLYRRFCCRRQGPSDLACASLLSQDYLVQQLMRGRRVGLGTRDNSINEQIVQAKLLSSSATRCAQGPEVPECVPLLHPLGLAGVDAFPKLISLGRGLPVPGKDPIKALRDSFDIFAEEVHVNHWRRFGRALDLGENDIEIILRKDVSHNSFFEMLNLWLEKQGMDVSVNTLLDTLLHMKLRGPAEKVSSKLVQQQLFQHQVS</sequence>
<feature type="disulfide bond" evidence="9">
    <location>
        <begin position="22"/>
        <end position="35"/>
    </location>
</feature>
<accession>A0A7K6B8D6</accession>
<evidence type="ECO:0000256" key="5">
    <source>
        <dbReference type="ARBA" id="ARBA00023136"/>
    </source>
</evidence>
<dbReference type="GO" id="GO:0009986">
    <property type="term" value="C:cell surface"/>
    <property type="evidence" value="ECO:0007669"/>
    <property type="project" value="TreeGrafter"/>
</dbReference>
<reference evidence="13 14" key="1">
    <citation type="submission" date="2019-09" db="EMBL/GenBank/DDBJ databases">
        <title>Bird 10,000 Genomes (B10K) Project - Family phase.</title>
        <authorList>
            <person name="Zhang G."/>
        </authorList>
    </citation>
    <scope>NUCLEOTIDE SEQUENCE [LARGE SCALE GENOMIC DNA]</scope>
    <source>
        <strain evidence="13">B10K-DU-012-37</strain>
    </source>
</reference>
<dbReference type="Proteomes" id="UP000544127">
    <property type="component" value="Unassembled WGS sequence"/>
</dbReference>
<feature type="transmembrane region" description="Helical" evidence="10">
    <location>
        <begin position="97"/>
        <end position="120"/>
    </location>
</feature>
<keyword evidence="2" id="KW-0053">Apoptosis</keyword>
<feature type="disulfide bond" evidence="9">
    <location>
        <begin position="67"/>
        <end position="85"/>
    </location>
</feature>
<evidence type="ECO:0000256" key="6">
    <source>
        <dbReference type="ARBA" id="ARBA00023157"/>
    </source>
</evidence>
<dbReference type="PANTHER" id="PTHR46330">
    <property type="entry name" value="TUMOR NECROSIS FACTOR RECEPTOR SUPERFAMILY MEMBER 10B"/>
    <property type="match status" value="1"/>
</dbReference>
<dbReference type="Pfam" id="PF00531">
    <property type="entry name" value="Death"/>
    <property type="match status" value="1"/>
</dbReference>
<keyword evidence="6 9" id="KW-1015">Disulfide bond</keyword>
<dbReference type="GO" id="GO:0036462">
    <property type="term" value="P:TRAIL-activated apoptotic signaling pathway"/>
    <property type="evidence" value="ECO:0007669"/>
    <property type="project" value="TreeGrafter"/>
</dbReference>
<dbReference type="SUPFAM" id="SSF47986">
    <property type="entry name" value="DEATH domain"/>
    <property type="match status" value="1"/>
</dbReference>
<dbReference type="GO" id="GO:0043065">
    <property type="term" value="P:positive regulation of apoptotic process"/>
    <property type="evidence" value="ECO:0007669"/>
    <property type="project" value="TreeGrafter"/>
</dbReference>
<evidence type="ECO:0000313" key="13">
    <source>
        <dbReference type="EMBL" id="NWU98595.1"/>
    </source>
</evidence>
<dbReference type="InterPro" id="IPR001368">
    <property type="entry name" value="TNFR/NGFR_Cys_rich_reg"/>
</dbReference>
<evidence type="ECO:0000256" key="2">
    <source>
        <dbReference type="ARBA" id="ARBA00022703"/>
    </source>
</evidence>
<feature type="repeat" description="TNFR-Cys" evidence="9">
    <location>
        <begin position="44"/>
        <end position="85"/>
    </location>
</feature>
<dbReference type="GO" id="GO:0005886">
    <property type="term" value="C:plasma membrane"/>
    <property type="evidence" value="ECO:0007669"/>
    <property type="project" value="TreeGrafter"/>
</dbReference>
<dbReference type="InterPro" id="IPR052491">
    <property type="entry name" value="TNFRSF10"/>
</dbReference>
<name>A0A7K6B8D6_UPUEP</name>
<organism evidence="13 14">
    <name type="scientific">Upupa epops</name>
    <name type="common">Eurasian hoopoe</name>
    <dbReference type="NCBI Taxonomy" id="57439"/>
    <lineage>
        <taxon>Eukaryota</taxon>
        <taxon>Metazoa</taxon>
        <taxon>Chordata</taxon>
        <taxon>Craniata</taxon>
        <taxon>Vertebrata</taxon>
        <taxon>Euteleostomi</taxon>
        <taxon>Archelosauria</taxon>
        <taxon>Archosauria</taxon>
        <taxon>Dinosauria</taxon>
        <taxon>Saurischia</taxon>
        <taxon>Theropoda</taxon>
        <taxon>Coelurosauria</taxon>
        <taxon>Aves</taxon>
        <taxon>Neognathae</taxon>
        <taxon>Neoaves</taxon>
        <taxon>Telluraves</taxon>
        <taxon>Coraciimorphae</taxon>
        <taxon>Bucerotiformes</taxon>
        <taxon>Upupidae</taxon>
        <taxon>Upupa</taxon>
    </lineage>
</organism>
<keyword evidence="10" id="KW-1133">Transmembrane helix</keyword>
<evidence type="ECO:0000256" key="4">
    <source>
        <dbReference type="ARBA" id="ARBA00022737"/>
    </source>
</evidence>
<dbReference type="InterPro" id="IPR000488">
    <property type="entry name" value="Death_dom"/>
</dbReference>
<evidence type="ECO:0000256" key="9">
    <source>
        <dbReference type="PROSITE-ProRule" id="PRU00206"/>
    </source>
</evidence>
<dbReference type="SUPFAM" id="SSF57586">
    <property type="entry name" value="TNF receptor-like"/>
    <property type="match status" value="1"/>
</dbReference>
<dbReference type="PANTHER" id="PTHR46330:SF17">
    <property type="entry name" value="TUMOR NECROSIS FACTOR RECEPTOR SUPERFAMILY, MEMBER 10B"/>
    <property type="match status" value="1"/>
</dbReference>
<keyword evidence="4" id="KW-0677">Repeat</keyword>
<keyword evidence="14" id="KW-1185">Reference proteome</keyword>
<comment type="subcellular location">
    <subcellularLocation>
        <location evidence="1">Membrane</location>
    </subcellularLocation>
</comment>
<dbReference type="PROSITE" id="PS50017">
    <property type="entry name" value="DEATH_DOMAIN"/>
    <property type="match status" value="1"/>
</dbReference>
<keyword evidence="10" id="KW-0812">Transmembrane</keyword>
<feature type="domain" description="TNFR-Cys" evidence="12">
    <location>
        <begin position="44"/>
        <end position="85"/>
    </location>
</feature>
<protein>
    <submittedName>
        <fullName evidence="13">TR10B factor</fullName>
    </submittedName>
</protein>
<proteinExistence type="predicted"/>
<evidence type="ECO:0000256" key="7">
    <source>
        <dbReference type="ARBA" id="ARBA00023170"/>
    </source>
</evidence>
<evidence type="ECO:0000256" key="1">
    <source>
        <dbReference type="ARBA" id="ARBA00004370"/>
    </source>
</evidence>
<comment type="caution">
    <text evidence="13">The sequence shown here is derived from an EMBL/GenBank/DDBJ whole genome shotgun (WGS) entry which is preliminary data.</text>
</comment>
<dbReference type="InterPro" id="IPR011029">
    <property type="entry name" value="DEATH-like_dom_sf"/>
</dbReference>
<feature type="disulfide bond" evidence="9">
    <location>
        <begin position="45"/>
        <end position="60"/>
    </location>
</feature>
<feature type="non-terminal residue" evidence="13">
    <location>
        <position position="319"/>
    </location>
</feature>
<feature type="domain" description="Death" evidence="11">
    <location>
        <begin position="241"/>
        <end position="308"/>
    </location>
</feature>
<evidence type="ECO:0000259" key="12">
    <source>
        <dbReference type="PROSITE" id="PS50050"/>
    </source>
</evidence>
<keyword evidence="8" id="KW-0325">Glycoprotein</keyword>
<keyword evidence="7" id="KW-0675">Receptor</keyword>
<dbReference type="PROSITE" id="PS50050">
    <property type="entry name" value="TNFR_NGFR_2"/>
    <property type="match status" value="2"/>
</dbReference>
<keyword evidence="3" id="KW-0732">Signal</keyword>
<dbReference type="AlphaFoldDB" id="A0A7K6B8D6"/>
<dbReference type="EMBL" id="VZRI01010686">
    <property type="protein sequence ID" value="NWU98595.1"/>
    <property type="molecule type" value="Genomic_DNA"/>
</dbReference>
<gene>
    <name evidence="13" type="primary">Tnfrsf10b</name>
    <name evidence="13" type="ORF">UPUEPO_R07097</name>
</gene>
<dbReference type="Gene3D" id="2.10.50.10">
    <property type="entry name" value="Tumor Necrosis Factor Receptor, subunit A, domain 2"/>
    <property type="match status" value="2"/>
</dbReference>
<evidence type="ECO:0000259" key="11">
    <source>
        <dbReference type="PROSITE" id="PS50017"/>
    </source>
</evidence>
<evidence type="ECO:0000313" key="14">
    <source>
        <dbReference type="Proteomes" id="UP000544127"/>
    </source>
</evidence>
<dbReference type="SMART" id="SM00208">
    <property type="entry name" value="TNFR"/>
    <property type="match status" value="2"/>
</dbReference>
<dbReference type="InterPro" id="IPR034029">
    <property type="entry name" value="TNFRSF10A/B_death"/>
</dbReference>
<comment type="caution">
    <text evidence="9">Lacks conserved residue(s) required for the propagation of feature annotation.</text>
</comment>
<feature type="disulfide bond" evidence="9">
    <location>
        <begin position="25"/>
        <end position="43"/>
    </location>
</feature>
<evidence type="ECO:0000256" key="10">
    <source>
        <dbReference type="SAM" id="Phobius"/>
    </source>
</evidence>
<dbReference type="OrthoDB" id="9417953at2759"/>
<feature type="non-terminal residue" evidence="13">
    <location>
        <position position="1"/>
    </location>
</feature>
<dbReference type="Gene3D" id="1.10.533.10">
    <property type="entry name" value="Death Domain, Fas"/>
    <property type="match status" value="1"/>
</dbReference>
<feature type="disulfide bond" evidence="9">
    <location>
        <begin position="4"/>
        <end position="19"/>
    </location>
</feature>
<dbReference type="Pfam" id="PF00020">
    <property type="entry name" value="TNFR_c6"/>
    <property type="match status" value="2"/>
</dbReference>
<dbReference type="CDD" id="cd08315">
    <property type="entry name" value="Death_TRAILR_DR4_DR5"/>
    <property type="match status" value="1"/>
</dbReference>
<evidence type="ECO:0000256" key="3">
    <source>
        <dbReference type="ARBA" id="ARBA00022729"/>
    </source>
</evidence>
<feature type="domain" description="TNFR-Cys" evidence="12">
    <location>
        <begin position="3"/>
        <end position="43"/>
    </location>
</feature>
<keyword evidence="5 10" id="KW-0472">Membrane</keyword>
<dbReference type="SMART" id="SM00005">
    <property type="entry name" value="DEATH"/>
    <property type="match status" value="1"/>
</dbReference>
<feature type="repeat" description="TNFR-Cys" evidence="9">
    <location>
        <begin position="3"/>
        <end position="43"/>
    </location>
</feature>